<dbReference type="Proteomes" id="UP000199542">
    <property type="component" value="Unassembled WGS sequence"/>
</dbReference>
<sequence>MKTSVVTSAVLHGLVLAAALVTIGSPESFKVDDFEAMPVDLVPVESITQMQQGDKTAKPNDKPAPKPTSKPADVADAENLGDNKIDLKTPPIPNAKPNNNESTAAPKAAEKPLPQNDPVPNEVKEIMKEDTVVDEPKEVASIPETKPEIAPTPPKPEEMPAEQAEPPKPEAEALPDNVPTPVAKPQVKPPEQKPAEKPPEKAQDQQKTADKQPDKKKADKAQEKAKASSSKQSDFNADDIAALLNKQEPSNGGAKRSTEVASLGAKKSNNTGAKLSMSEMDALRNAIAGNWQIIPGLADMDQVRITVHMKLDENGEIIGDPEVEATGGNESTRRALAGGAYRAVKRSAPFTNLPKDKYDAWSEVIVNFDPSQMAL</sequence>
<dbReference type="RefSeq" id="WP_092586834.1">
    <property type="nucleotide sequence ID" value="NZ_FMTM01000007.1"/>
</dbReference>
<feature type="compositionally biased region" description="Basic and acidic residues" evidence="1">
    <location>
        <begin position="55"/>
        <end position="64"/>
    </location>
</feature>
<dbReference type="EMBL" id="FMTM01000007">
    <property type="protein sequence ID" value="SCW73135.1"/>
    <property type="molecule type" value="Genomic_DNA"/>
</dbReference>
<keyword evidence="2" id="KW-0732">Signal</keyword>
<proteinExistence type="predicted"/>
<feature type="region of interest" description="Disordered" evidence="1">
    <location>
        <begin position="49"/>
        <end position="272"/>
    </location>
</feature>
<name>A0A1G4SX24_9HYPH</name>
<evidence type="ECO:0000256" key="2">
    <source>
        <dbReference type="SAM" id="SignalP"/>
    </source>
</evidence>
<evidence type="ECO:0008006" key="5">
    <source>
        <dbReference type="Google" id="ProtNLM"/>
    </source>
</evidence>
<evidence type="ECO:0000313" key="3">
    <source>
        <dbReference type="EMBL" id="SCW73135.1"/>
    </source>
</evidence>
<evidence type="ECO:0000313" key="4">
    <source>
        <dbReference type="Proteomes" id="UP000199542"/>
    </source>
</evidence>
<feature type="compositionally biased region" description="Basic and acidic residues" evidence="1">
    <location>
        <begin position="190"/>
        <end position="226"/>
    </location>
</feature>
<reference evidence="3 4" key="1">
    <citation type="submission" date="2016-10" db="EMBL/GenBank/DDBJ databases">
        <authorList>
            <person name="de Groot N.N."/>
        </authorList>
    </citation>
    <scope>NUCLEOTIDE SEQUENCE [LARGE SCALE GENOMIC DNA]</scope>
    <source>
        <strain evidence="3 4">CGMCC 1.3401</strain>
    </source>
</reference>
<dbReference type="AlphaFoldDB" id="A0A1G4SX24"/>
<evidence type="ECO:0000256" key="1">
    <source>
        <dbReference type="SAM" id="MobiDB-lite"/>
    </source>
</evidence>
<dbReference type="SUPFAM" id="SSF74653">
    <property type="entry name" value="TolA/TonB C-terminal domain"/>
    <property type="match status" value="1"/>
</dbReference>
<feature type="compositionally biased region" description="Basic and acidic residues" evidence="1">
    <location>
        <begin position="122"/>
        <end position="138"/>
    </location>
</feature>
<dbReference type="Gene3D" id="3.30.1150.10">
    <property type="match status" value="1"/>
</dbReference>
<protein>
    <recommendedName>
        <fullName evidence="5">Cell division and transport-associated protein TolA</fullName>
    </recommendedName>
</protein>
<organism evidence="3 4">
    <name type="scientific">Rhizobium mongolense subsp. loessense</name>
    <dbReference type="NCBI Taxonomy" id="158890"/>
    <lineage>
        <taxon>Bacteria</taxon>
        <taxon>Pseudomonadati</taxon>
        <taxon>Pseudomonadota</taxon>
        <taxon>Alphaproteobacteria</taxon>
        <taxon>Hyphomicrobiales</taxon>
        <taxon>Rhizobiaceae</taxon>
        <taxon>Rhizobium/Agrobacterium group</taxon>
        <taxon>Rhizobium</taxon>
    </lineage>
</organism>
<accession>A0A1G4SX24</accession>
<gene>
    <name evidence="3" type="ORF">SAMN02927900_04260</name>
</gene>
<feature type="chain" id="PRO_5011671761" description="Cell division and transport-associated protein TolA" evidence="2">
    <location>
        <begin position="18"/>
        <end position="375"/>
    </location>
</feature>
<feature type="signal peptide" evidence="2">
    <location>
        <begin position="1"/>
        <end position="17"/>
    </location>
</feature>